<dbReference type="AlphaFoldDB" id="A0A0E9TZZ5"/>
<dbReference type="EMBL" id="GBXM01049456">
    <property type="protein sequence ID" value="JAH59121.1"/>
    <property type="molecule type" value="Transcribed_RNA"/>
</dbReference>
<accession>A0A0E9TZZ5</accession>
<proteinExistence type="predicted"/>
<sequence>MPFSVLKVFTAPFAQPTNTPVS</sequence>
<name>A0A0E9TZZ5_ANGAN</name>
<evidence type="ECO:0000313" key="1">
    <source>
        <dbReference type="EMBL" id="JAH59121.1"/>
    </source>
</evidence>
<reference evidence="1" key="2">
    <citation type="journal article" date="2015" name="Fish Shellfish Immunol.">
        <title>Early steps in the European eel (Anguilla anguilla)-Vibrio vulnificus interaction in the gills: Role of the RtxA13 toxin.</title>
        <authorList>
            <person name="Callol A."/>
            <person name="Pajuelo D."/>
            <person name="Ebbesson L."/>
            <person name="Teles M."/>
            <person name="MacKenzie S."/>
            <person name="Amaro C."/>
        </authorList>
    </citation>
    <scope>NUCLEOTIDE SEQUENCE</scope>
</reference>
<protein>
    <submittedName>
        <fullName evidence="1">Uncharacterized protein</fullName>
    </submittedName>
</protein>
<organism evidence="1">
    <name type="scientific">Anguilla anguilla</name>
    <name type="common">European freshwater eel</name>
    <name type="synonym">Muraena anguilla</name>
    <dbReference type="NCBI Taxonomy" id="7936"/>
    <lineage>
        <taxon>Eukaryota</taxon>
        <taxon>Metazoa</taxon>
        <taxon>Chordata</taxon>
        <taxon>Craniata</taxon>
        <taxon>Vertebrata</taxon>
        <taxon>Euteleostomi</taxon>
        <taxon>Actinopterygii</taxon>
        <taxon>Neopterygii</taxon>
        <taxon>Teleostei</taxon>
        <taxon>Anguilliformes</taxon>
        <taxon>Anguillidae</taxon>
        <taxon>Anguilla</taxon>
    </lineage>
</organism>
<reference evidence="1" key="1">
    <citation type="submission" date="2014-11" db="EMBL/GenBank/DDBJ databases">
        <authorList>
            <person name="Amaro Gonzalez C."/>
        </authorList>
    </citation>
    <scope>NUCLEOTIDE SEQUENCE</scope>
</reference>